<dbReference type="Gramene" id="Mp2g23560.2">
    <property type="protein sequence ID" value="Mp2g23560.2.cds"/>
    <property type="gene ID" value="Mp2g23560"/>
</dbReference>
<protein>
    <recommendedName>
        <fullName evidence="10">Proteasome activator subunit 4</fullName>
    </recommendedName>
</protein>
<dbReference type="Proteomes" id="UP000244005">
    <property type="component" value="Unassembled WGS sequence"/>
</dbReference>
<keyword evidence="2" id="KW-0677">Repeat</keyword>
<dbReference type="InterPro" id="IPR035309">
    <property type="entry name" value="PSME4"/>
</dbReference>
<feature type="region of interest" description="Disordered" evidence="5">
    <location>
        <begin position="1535"/>
        <end position="1557"/>
    </location>
</feature>
<evidence type="ECO:0000313" key="9">
    <source>
        <dbReference type="Proteomes" id="UP000244005"/>
    </source>
</evidence>
<dbReference type="GO" id="GO:0016607">
    <property type="term" value="C:nuclear speck"/>
    <property type="evidence" value="ECO:0007669"/>
    <property type="project" value="UniProtKB-SubCell"/>
</dbReference>
<dbReference type="GO" id="GO:0005829">
    <property type="term" value="C:cytosol"/>
    <property type="evidence" value="ECO:0000318"/>
    <property type="project" value="GO_Central"/>
</dbReference>
<evidence type="ECO:0008006" key="10">
    <source>
        <dbReference type="Google" id="ProtNLM"/>
    </source>
</evidence>
<evidence type="ECO:0000256" key="3">
    <source>
        <dbReference type="ARBA" id="ARBA00022763"/>
    </source>
</evidence>
<sequence length="1875" mass="209366">MSIGEGDKMKDGGNMKEGRNRKMNLHNKWLPPPVAELVSVERRRFSQIVQRVKEEWQPDDHLKRLDTVQWCSLINTYLKVKSDIAIEDLEDLTSVVLKLILCSSDSLYVQYRWGSCLTRILRKFRHKLTLNIEWRPLYELLLNVHFERRHSYEGWVLKRNHLTTITHLIRSCRRFFPPGSSAEIWNEFRPALEHMSHNSALEAAGFLSLFLPTAQHKLERKPSLFNSEWVKECIDFWEKLPYSNYWNMQWGSLLSRCIKHQVIKTSEWELFLPSMFMLFLRTFEVPVGKSSQWAPIYRRLPREVAAAFYTLSMPSSPDIVARSIVYMIIPGGSTLRHLECLVDYLEQYYHPSNGGSWTTSLESFLRNLVFYFMKRLASEHLLRVRDEDAVECSHFLGPEERVAFVKVVMRLVERGQYSKNVSLAACAANVAARLTYLEPYVVLPLIVSCFQMAMDTITATHQLESSLTTLALAARALLIASAEESSSMVFSAEIDTAVDKVMSGLDVSLKECRSTLAVAMFTTLLGLDANDPPKTLATLQLYCSVVSSITVLGSNDSGPGGTLPIDWSEWVGNFLERLFTLLVNLEPISQSAEVEPDLGFLMEEGSHYSSLLMLLFQKVTTSVYNEALKKVAKFVNSNILPGAVDEIGALCSCALIGNRSLALPLLSKPLMNSIVSSLTETPCTGFSASSNKKSYENFKAGLSPALEITLCYQLNVLSMSLLYGGAALTQYKHLLLQVIGASFDAPSSKVNEAGNLLVSSILASLLHYYPEHFCRSNPSTKSRFDIEEWYSTSGSDAPEEGSGPTWHITNADEVAFVEEILNLHLRDSLADLRSIVNDAVRSKPSGQEREQLRVIALRLGGCLNGVGSCLPDFEIPPDTIDHSLSKGIDLKSLSVVGAEGTVVGSSKLREEIAETLHKTCEYMLKERADDTILLKLLVGLLDVTGNYGSMTYQSWLQSCSLWNAEDKTLREPKINLITGADATSRRRPWWMLVEKTNLHNFLRASQAGYHRYYRGLNAPYHLILLSKDLLKLSLHSYRAVRLVAVNKLGRMLKRYPSLVKECMPLLTTSLQDVQAKEETALGACNVLKSQPVMRHLRQDWNALASFLLALLRSSHHESVKAQNAINELFLVFNILYGGVPFSSYAKVGESLQDLSYSKMITHIQDQVVPSGGGTVPVHWRYNLMAHGILLFLVLPPPSDEHSFYAGSVLKSRENIAGGFMANLQSELPALRPLSVIALLFLLQATSSKAFYGEKPSWLKNGNGTEYAVSLKSAIISILQRQGFGQKVITNLAADHHYFEGQNSYNPQQMSDVGLTALMPTFMRDWPRTLTWDSKLEGEAFLPTFARLFQYLLQECGSPVLDALRVPLEDACNDVEERGKQCIAAEIMAGLLHSDVEGIVEAWDDWMKPLLHKVVLQSTLESAAEWAACVRFAVGGEGRDGREVPKLRYKILDCLAEPLPDRASTSLLTKRLTLLRAAVSELLPMSRLDCDVKFQISLLDEIMTYMSHSAPQVRQGVGRLMSIICANLQLAAESGSLSSTEKDAPLSPTDSPMSPEVTDANGDCKMPLDWRAALVSGALSAAEKIQSAGGPDLSGDASTFEGVYSKESKEAVRWMETALHFVIASVRSGSGHVLLSVTRELLHPILSVQETWNKELAKLAKSAMHLLRWQPFGSVHLGTTIATALAASTDSIWHTRVAALKFMQPVVYRHTYIMSDSDMRALWDRIRELLSDNQLEVRILAATTLTGMMKGPGIRFAEEFRNTILEKALVQLGQRTKNRKTKTRTNCALATTHGLVLGLAACILSVPYDMPRWLPNMVIALAGFSHEPWPIKATVTRTIADFRRTHMDTWDIQKEAFSEDQLEVLSDLTSSASYFA</sequence>
<evidence type="ECO:0000256" key="5">
    <source>
        <dbReference type="SAM" id="MobiDB-lite"/>
    </source>
</evidence>
<dbReference type="EMBL" id="KZ772741">
    <property type="protein sequence ID" value="PTQ35655.1"/>
    <property type="molecule type" value="Genomic_DNA"/>
</dbReference>
<evidence type="ECO:0000259" key="6">
    <source>
        <dbReference type="Pfam" id="PF11919"/>
    </source>
</evidence>
<evidence type="ECO:0000256" key="2">
    <source>
        <dbReference type="ARBA" id="ARBA00022737"/>
    </source>
</evidence>
<name>A0A2R6WP86_MARPO</name>
<organism evidence="8 9">
    <name type="scientific">Marchantia polymorpha</name>
    <name type="common">Common liverwort</name>
    <name type="synonym">Marchantia aquatica</name>
    <dbReference type="NCBI Taxonomy" id="3197"/>
    <lineage>
        <taxon>Eukaryota</taxon>
        <taxon>Viridiplantae</taxon>
        <taxon>Streptophyta</taxon>
        <taxon>Embryophyta</taxon>
        <taxon>Marchantiophyta</taxon>
        <taxon>Marchantiopsida</taxon>
        <taxon>Marchantiidae</taxon>
        <taxon>Marchantiales</taxon>
        <taxon>Marchantiaceae</taxon>
        <taxon>Marchantia</taxon>
    </lineage>
</organism>
<evidence type="ECO:0000259" key="7">
    <source>
        <dbReference type="Pfam" id="PF16507"/>
    </source>
</evidence>
<accession>A0A2R6WP86</accession>
<feature type="domain" description="Proteasome activator complex subunit 4 C-terminal" evidence="6">
    <location>
        <begin position="1790"/>
        <end position="1875"/>
    </location>
</feature>
<dbReference type="InterPro" id="IPR021843">
    <property type="entry name" value="PSME4_C"/>
</dbReference>
<keyword evidence="3" id="KW-0227">DNA damage</keyword>
<dbReference type="PANTHER" id="PTHR32170">
    <property type="entry name" value="PROTEASOME ACTIVATOR COMPLEX SUBUNIT 4"/>
    <property type="match status" value="1"/>
</dbReference>
<gene>
    <name evidence="8" type="ORF">MARPO_0069s0005</name>
</gene>
<dbReference type="Pfam" id="PF11919">
    <property type="entry name" value="PSME4_C"/>
    <property type="match status" value="1"/>
</dbReference>
<keyword evidence="4" id="KW-0234">DNA repair</keyword>
<feature type="domain" description="Proteasome activator Blm10 middle HEAT repeats region" evidence="7">
    <location>
        <begin position="338"/>
        <end position="478"/>
    </location>
</feature>
<dbReference type="OMA" id="PYTRTWD"/>
<dbReference type="InterPro" id="IPR016024">
    <property type="entry name" value="ARM-type_fold"/>
</dbReference>
<proteinExistence type="inferred from homology"/>
<dbReference type="Pfam" id="PF16507">
    <property type="entry name" value="HEAT_PSME4_mid"/>
    <property type="match status" value="2"/>
</dbReference>
<reference evidence="9" key="1">
    <citation type="journal article" date="2017" name="Cell">
        <title>Insights into land plant evolution garnered from the Marchantia polymorpha genome.</title>
        <authorList>
            <person name="Bowman J.L."/>
            <person name="Kohchi T."/>
            <person name="Yamato K.T."/>
            <person name="Jenkins J."/>
            <person name="Shu S."/>
            <person name="Ishizaki K."/>
            <person name="Yamaoka S."/>
            <person name="Nishihama R."/>
            <person name="Nakamura Y."/>
            <person name="Berger F."/>
            <person name="Adam C."/>
            <person name="Aki S.S."/>
            <person name="Althoff F."/>
            <person name="Araki T."/>
            <person name="Arteaga-Vazquez M.A."/>
            <person name="Balasubrmanian S."/>
            <person name="Barry K."/>
            <person name="Bauer D."/>
            <person name="Boehm C.R."/>
            <person name="Briginshaw L."/>
            <person name="Caballero-Perez J."/>
            <person name="Catarino B."/>
            <person name="Chen F."/>
            <person name="Chiyoda S."/>
            <person name="Chovatia M."/>
            <person name="Davies K.M."/>
            <person name="Delmans M."/>
            <person name="Demura T."/>
            <person name="Dierschke T."/>
            <person name="Dolan L."/>
            <person name="Dorantes-Acosta A.E."/>
            <person name="Eklund D.M."/>
            <person name="Florent S.N."/>
            <person name="Flores-Sandoval E."/>
            <person name="Fujiyama A."/>
            <person name="Fukuzawa H."/>
            <person name="Galik B."/>
            <person name="Grimanelli D."/>
            <person name="Grimwood J."/>
            <person name="Grossniklaus U."/>
            <person name="Hamada T."/>
            <person name="Haseloff J."/>
            <person name="Hetherington A.J."/>
            <person name="Higo A."/>
            <person name="Hirakawa Y."/>
            <person name="Hundley H.N."/>
            <person name="Ikeda Y."/>
            <person name="Inoue K."/>
            <person name="Inoue S.I."/>
            <person name="Ishida S."/>
            <person name="Jia Q."/>
            <person name="Kakita M."/>
            <person name="Kanazawa T."/>
            <person name="Kawai Y."/>
            <person name="Kawashima T."/>
            <person name="Kennedy M."/>
            <person name="Kinose K."/>
            <person name="Kinoshita T."/>
            <person name="Kohara Y."/>
            <person name="Koide E."/>
            <person name="Komatsu K."/>
            <person name="Kopischke S."/>
            <person name="Kubo M."/>
            <person name="Kyozuka J."/>
            <person name="Lagercrantz U."/>
            <person name="Lin S.S."/>
            <person name="Lindquist E."/>
            <person name="Lipzen A.M."/>
            <person name="Lu C.W."/>
            <person name="De Luna E."/>
            <person name="Martienssen R.A."/>
            <person name="Minamino N."/>
            <person name="Mizutani M."/>
            <person name="Mizutani M."/>
            <person name="Mochizuki N."/>
            <person name="Monte I."/>
            <person name="Mosher R."/>
            <person name="Nagasaki H."/>
            <person name="Nakagami H."/>
            <person name="Naramoto S."/>
            <person name="Nishitani K."/>
            <person name="Ohtani M."/>
            <person name="Okamoto T."/>
            <person name="Okumura M."/>
            <person name="Phillips J."/>
            <person name="Pollak B."/>
            <person name="Reinders A."/>
            <person name="Rovekamp M."/>
            <person name="Sano R."/>
            <person name="Sawa S."/>
            <person name="Schmid M.W."/>
            <person name="Shirakawa M."/>
            <person name="Solano R."/>
            <person name="Spunde A."/>
            <person name="Suetsugu N."/>
            <person name="Sugano S."/>
            <person name="Sugiyama A."/>
            <person name="Sun R."/>
            <person name="Suzuki Y."/>
            <person name="Takenaka M."/>
            <person name="Takezawa D."/>
            <person name="Tomogane H."/>
            <person name="Tsuzuki M."/>
            <person name="Ueda T."/>
            <person name="Umeda M."/>
            <person name="Ward J.M."/>
            <person name="Watanabe Y."/>
            <person name="Yazaki K."/>
            <person name="Yokoyama R."/>
            <person name="Yoshitake Y."/>
            <person name="Yotsui I."/>
            <person name="Zachgo S."/>
            <person name="Schmutz J."/>
        </authorList>
    </citation>
    <scope>NUCLEOTIDE SEQUENCE [LARGE SCALE GENOMIC DNA]</scope>
    <source>
        <strain evidence="9">Tak-1</strain>
    </source>
</reference>
<dbReference type="InterPro" id="IPR032430">
    <property type="entry name" value="Blm10_mid"/>
</dbReference>
<dbReference type="GO" id="GO:0005634">
    <property type="term" value="C:nucleus"/>
    <property type="evidence" value="ECO:0000318"/>
    <property type="project" value="GO_Central"/>
</dbReference>
<dbReference type="GO" id="GO:0006281">
    <property type="term" value="P:DNA repair"/>
    <property type="evidence" value="ECO:0007669"/>
    <property type="project" value="UniProtKB-KW"/>
</dbReference>
<dbReference type="GO" id="GO:0070628">
    <property type="term" value="F:proteasome binding"/>
    <property type="evidence" value="ECO:0000318"/>
    <property type="project" value="GO_Central"/>
</dbReference>
<evidence type="ECO:0000256" key="4">
    <source>
        <dbReference type="ARBA" id="ARBA00023204"/>
    </source>
</evidence>
<dbReference type="PANTHER" id="PTHR32170:SF3">
    <property type="entry name" value="PROTEASOME ACTIVATOR COMPLEX SUBUNIT 4"/>
    <property type="match status" value="1"/>
</dbReference>
<comment type="similarity">
    <text evidence="1">Belongs to the BLM10 family.</text>
</comment>
<keyword evidence="9" id="KW-1185">Reference proteome</keyword>
<evidence type="ECO:0000256" key="1">
    <source>
        <dbReference type="ARBA" id="ARBA00005739"/>
    </source>
</evidence>
<feature type="domain" description="Proteasome activator Blm10 middle HEAT repeats region" evidence="7">
    <location>
        <begin position="567"/>
        <end position="866"/>
    </location>
</feature>
<feature type="region of interest" description="Disordered" evidence="5">
    <location>
        <begin position="1"/>
        <end position="22"/>
    </location>
</feature>
<evidence type="ECO:0000313" key="8">
    <source>
        <dbReference type="EMBL" id="PTQ35656.1"/>
    </source>
</evidence>
<dbReference type="Gene3D" id="1.25.10.10">
    <property type="entry name" value="Leucine-rich Repeat Variant"/>
    <property type="match status" value="1"/>
</dbReference>
<dbReference type="OrthoDB" id="17907at2759"/>
<dbReference type="GO" id="GO:0016504">
    <property type="term" value="F:peptidase activator activity"/>
    <property type="evidence" value="ECO:0000318"/>
    <property type="project" value="GO_Central"/>
</dbReference>
<dbReference type="SUPFAM" id="SSF48371">
    <property type="entry name" value="ARM repeat"/>
    <property type="match status" value="2"/>
</dbReference>
<dbReference type="InterPro" id="IPR011989">
    <property type="entry name" value="ARM-like"/>
</dbReference>
<dbReference type="EMBL" id="KZ772741">
    <property type="protein sequence ID" value="PTQ35656.1"/>
    <property type="molecule type" value="Genomic_DNA"/>
</dbReference>
<dbReference type="Gramene" id="Mp2g23560.1">
    <property type="protein sequence ID" value="Mp2g23560.1.cds"/>
    <property type="gene ID" value="Mp2g23560"/>
</dbReference>
<dbReference type="GO" id="GO:0010499">
    <property type="term" value="P:proteasomal ubiquitin-independent protein catabolic process"/>
    <property type="evidence" value="ECO:0000318"/>
    <property type="project" value="GO_Central"/>
</dbReference>
<feature type="compositionally biased region" description="Basic and acidic residues" evidence="5">
    <location>
        <begin position="1"/>
        <end position="20"/>
    </location>
</feature>
<reference evidence="8" key="2">
    <citation type="submission" date="2017-12" db="EMBL/GenBank/DDBJ databases">
        <title>WGS assembly of Marchantia polymorpha.</title>
        <authorList>
            <person name="Bowman J.L."/>
            <person name="Kohchi T."/>
            <person name="Yamato K.T."/>
            <person name="Jenkins J."/>
            <person name="Shu S."/>
            <person name="Ishizaki K."/>
            <person name="Yamaoka S."/>
            <person name="Nishihama R."/>
            <person name="Nakamura Y."/>
            <person name="Berger F."/>
            <person name="Adam C."/>
            <person name="Aki S.S."/>
            <person name="Althoff F."/>
            <person name="Araki T."/>
            <person name="Arteaga-Vazquez M.A."/>
            <person name="Balasubrmanian S."/>
            <person name="Bauer D."/>
            <person name="Boehm C.R."/>
            <person name="Briginshaw L."/>
            <person name="Caballero-Perez J."/>
            <person name="Catarino B."/>
            <person name="Chen F."/>
            <person name="Chiyoda S."/>
            <person name="Chovatia M."/>
            <person name="Davies K.M."/>
            <person name="Delmans M."/>
            <person name="Demura T."/>
            <person name="Dierschke T."/>
            <person name="Dolan L."/>
            <person name="Dorantes-Acosta A.E."/>
            <person name="Eklund D.M."/>
            <person name="Florent S.N."/>
            <person name="Flores-Sandoval E."/>
            <person name="Fujiyama A."/>
            <person name="Fukuzawa H."/>
            <person name="Galik B."/>
            <person name="Grimanelli D."/>
            <person name="Grimwood J."/>
            <person name="Grossniklaus U."/>
            <person name="Hamada T."/>
            <person name="Haseloff J."/>
            <person name="Hetherington A.J."/>
            <person name="Higo A."/>
            <person name="Hirakawa Y."/>
            <person name="Hundley H.N."/>
            <person name="Ikeda Y."/>
            <person name="Inoue K."/>
            <person name="Inoue S."/>
            <person name="Ishida S."/>
            <person name="Jia Q."/>
            <person name="Kakita M."/>
            <person name="Kanazawa T."/>
            <person name="Kawai Y."/>
            <person name="Kawashima T."/>
            <person name="Kennedy M."/>
            <person name="Kinose K."/>
            <person name="Kinoshita T."/>
            <person name="Kohara Y."/>
            <person name="Koide E."/>
            <person name="Komatsu K."/>
            <person name="Kopischke S."/>
            <person name="Kubo M."/>
            <person name="Kyozuka J."/>
            <person name="Lagercrantz U."/>
            <person name="Lin S.S."/>
            <person name="Lindquist E."/>
            <person name="Lipzen A.M."/>
            <person name="Lu C."/>
            <person name="Luna E.D."/>
            <person name="Martienssen R.A."/>
            <person name="Minamino N."/>
            <person name="Mizutani M."/>
            <person name="Mizutani M."/>
            <person name="Mochizuki N."/>
            <person name="Monte I."/>
            <person name="Mosher R."/>
            <person name="Nagasaki H."/>
            <person name="Nakagami H."/>
            <person name="Naramoto S."/>
            <person name="Nishitani K."/>
            <person name="Ohtani M."/>
            <person name="Okamoto T."/>
            <person name="Okumura M."/>
            <person name="Phillips J."/>
            <person name="Pollak B."/>
            <person name="Reinders A."/>
            <person name="Roevekamp M."/>
            <person name="Sano R."/>
            <person name="Sawa S."/>
            <person name="Schmid M.W."/>
            <person name="Shirakawa M."/>
            <person name="Solano R."/>
            <person name="Spunde A."/>
            <person name="Suetsugu N."/>
            <person name="Sugano S."/>
            <person name="Sugiyama A."/>
            <person name="Sun R."/>
            <person name="Suzuki Y."/>
            <person name="Takenaka M."/>
            <person name="Takezawa D."/>
            <person name="Tomogane H."/>
            <person name="Tsuzuki M."/>
            <person name="Ueda T."/>
            <person name="Umeda M."/>
            <person name="Ward J.M."/>
            <person name="Watanabe Y."/>
            <person name="Yazaki K."/>
            <person name="Yokoyama R."/>
            <person name="Yoshitake Y."/>
            <person name="Yotsui I."/>
            <person name="Zachgo S."/>
            <person name="Schmutz J."/>
        </authorList>
    </citation>
    <scope>NUCLEOTIDE SEQUENCE [LARGE SCALE GENOMIC DNA]</scope>
    <source>
        <strain evidence="8">Tak-1</strain>
    </source>
</reference>